<dbReference type="PIRSF" id="PIRSF002162">
    <property type="entry name" value="Ribosomal_L6"/>
    <property type="match status" value="1"/>
</dbReference>
<evidence type="ECO:0000256" key="1">
    <source>
        <dbReference type="ARBA" id="ARBA00022730"/>
    </source>
</evidence>
<dbReference type="Gene3D" id="3.90.930.12">
    <property type="entry name" value="Ribosomal protein L6, alpha-beta domain"/>
    <property type="match status" value="2"/>
</dbReference>
<comment type="function">
    <text evidence="5 7">This protein binds to the 23S rRNA, and is important in its secondary structure. It is located near the subunit interface in the base of the L7/L12 stalk, and near the tRNA binding site of the peptidyltransferase center.</text>
</comment>
<gene>
    <name evidence="5 9" type="primary">rplF</name>
    <name evidence="9" type="ORF">IPP15_18635</name>
</gene>
<dbReference type="GO" id="GO:0003735">
    <property type="term" value="F:structural constituent of ribosome"/>
    <property type="evidence" value="ECO:0007669"/>
    <property type="project" value="UniProtKB-UniRule"/>
</dbReference>
<accession>A0A9D7SYL2</accession>
<dbReference type="GO" id="GO:0022625">
    <property type="term" value="C:cytosolic large ribosomal subunit"/>
    <property type="evidence" value="ECO:0007669"/>
    <property type="project" value="UniProtKB-UniRule"/>
</dbReference>
<dbReference type="SUPFAM" id="SSF56053">
    <property type="entry name" value="Ribosomal protein L6"/>
    <property type="match status" value="2"/>
</dbReference>
<feature type="domain" description="Large ribosomal subunit protein uL6 alpha-beta" evidence="8">
    <location>
        <begin position="91"/>
        <end position="169"/>
    </location>
</feature>
<dbReference type="InterPro" id="IPR036789">
    <property type="entry name" value="Ribosomal_uL6-like_a/b-dom_sf"/>
</dbReference>
<keyword evidence="4 5" id="KW-0687">Ribonucleoprotein</keyword>
<evidence type="ECO:0000256" key="5">
    <source>
        <dbReference type="HAMAP-Rule" id="MF_01365"/>
    </source>
</evidence>
<keyword evidence="3 5" id="KW-0689">Ribosomal protein</keyword>
<evidence type="ECO:0000256" key="4">
    <source>
        <dbReference type="ARBA" id="ARBA00023274"/>
    </source>
</evidence>
<dbReference type="AlphaFoldDB" id="A0A9D7SYL2"/>
<evidence type="ECO:0000256" key="3">
    <source>
        <dbReference type="ARBA" id="ARBA00022980"/>
    </source>
</evidence>
<evidence type="ECO:0000313" key="10">
    <source>
        <dbReference type="Proteomes" id="UP000808337"/>
    </source>
</evidence>
<dbReference type="NCBIfam" id="TIGR03654">
    <property type="entry name" value="L6_bact"/>
    <property type="match status" value="1"/>
</dbReference>
<keyword evidence="2 5" id="KW-0694">RNA-binding</keyword>
<evidence type="ECO:0000256" key="2">
    <source>
        <dbReference type="ARBA" id="ARBA00022884"/>
    </source>
</evidence>
<dbReference type="GO" id="GO:0019843">
    <property type="term" value="F:rRNA binding"/>
    <property type="evidence" value="ECO:0007669"/>
    <property type="project" value="UniProtKB-UniRule"/>
</dbReference>
<dbReference type="GO" id="GO:0002181">
    <property type="term" value="P:cytoplasmic translation"/>
    <property type="evidence" value="ECO:0007669"/>
    <property type="project" value="TreeGrafter"/>
</dbReference>
<dbReference type="InterPro" id="IPR000702">
    <property type="entry name" value="Ribosomal_uL6-like"/>
</dbReference>
<dbReference type="HAMAP" id="MF_01365_B">
    <property type="entry name" value="Ribosomal_uL6_B"/>
    <property type="match status" value="1"/>
</dbReference>
<comment type="caution">
    <text evidence="9">The sequence shown here is derived from an EMBL/GenBank/DDBJ whole genome shotgun (WGS) entry which is preliminary data.</text>
</comment>
<dbReference type="PROSITE" id="PS00525">
    <property type="entry name" value="RIBOSOMAL_L6_1"/>
    <property type="match status" value="1"/>
</dbReference>
<dbReference type="InterPro" id="IPR020040">
    <property type="entry name" value="Ribosomal_uL6_a/b-dom"/>
</dbReference>
<dbReference type="FunFam" id="3.90.930.12:FF:000002">
    <property type="entry name" value="50S ribosomal protein L6"/>
    <property type="match status" value="1"/>
</dbReference>
<evidence type="ECO:0000259" key="8">
    <source>
        <dbReference type="Pfam" id="PF00347"/>
    </source>
</evidence>
<dbReference type="Proteomes" id="UP000808337">
    <property type="component" value="Unassembled WGS sequence"/>
</dbReference>
<name>A0A9D7SYL2_9BACT</name>
<evidence type="ECO:0000256" key="7">
    <source>
        <dbReference type="RuleBase" id="RU003870"/>
    </source>
</evidence>
<proteinExistence type="inferred from homology"/>
<sequence>MSRVGNLPINMPKGVDISFTKGNLVTVKGPKGSLHEQIDPDITIKLSDGEMTFARPTDQNRHKALHGLSRALVNNMIVGVTEGFTRTLELVGVGYRVTNTGNLLEIIIGYSHPIYFYVPDEVKVATKTEKGSNPAIILTSNDKQLLGQVAAKIRAFRKPEPYKGKGIKYSDEILRRKAGKTSGKK</sequence>
<reference evidence="9 10" key="1">
    <citation type="submission" date="2020-10" db="EMBL/GenBank/DDBJ databases">
        <title>Connecting structure to function with the recovery of over 1000 high-quality activated sludge metagenome-assembled genomes encoding full-length rRNA genes using long-read sequencing.</title>
        <authorList>
            <person name="Singleton C.M."/>
            <person name="Petriglieri F."/>
            <person name="Kristensen J.M."/>
            <person name="Kirkegaard R.H."/>
            <person name="Michaelsen T.Y."/>
            <person name="Andersen M.H."/>
            <person name="Karst S.M."/>
            <person name="Dueholm M.S."/>
            <person name="Nielsen P.H."/>
            <person name="Albertsen M."/>
        </authorList>
    </citation>
    <scope>NUCLEOTIDE SEQUENCE [LARGE SCALE GENOMIC DNA]</scope>
    <source>
        <strain evidence="9">Ribe_18-Q3-R11-54_MAXAC.273</strain>
    </source>
</reference>
<comment type="subunit">
    <text evidence="5">Part of the 50S ribosomal subunit.</text>
</comment>
<dbReference type="EMBL" id="JADKGY010000029">
    <property type="protein sequence ID" value="MBK9984353.1"/>
    <property type="molecule type" value="Genomic_DNA"/>
</dbReference>
<dbReference type="PANTHER" id="PTHR11655">
    <property type="entry name" value="60S/50S RIBOSOMAL PROTEIN L6/L9"/>
    <property type="match status" value="1"/>
</dbReference>
<dbReference type="Pfam" id="PF00347">
    <property type="entry name" value="Ribosomal_L6"/>
    <property type="match status" value="2"/>
</dbReference>
<dbReference type="PANTHER" id="PTHR11655:SF14">
    <property type="entry name" value="LARGE RIBOSOMAL SUBUNIT PROTEIN UL6M"/>
    <property type="match status" value="1"/>
</dbReference>
<comment type="similarity">
    <text evidence="5 6">Belongs to the universal ribosomal protein uL6 family.</text>
</comment>
<dbReference type="InterPro" id="IPR019906">
    <property type="entry name" value="Ribosomal_uL6_bac-type"/>
</dbReference>
<organism evidence="9 10">
    <name type="scientific">Candidatus Opimibacter skivensis</name>
    <dbReference type="NCBI Taxonomy" id="2982028"/>
    <lineage>
        <taxon>Bacteria</taxon>
        <taxon>Pseudomonadati</taxon>
        <taxon>Bacteroidota</taxon>
        <taxon>Saprospiria</taxon>
        <taxon>Saprospirales</taxon>
        <taxon>Saprospiraceae</taxon>
        <taxon>Candidatus Opimibacter</taxon>
    </lineage>
</organism>
<evidence type="ECO:0000313" key="9">
    <source>
        <dbReference type="EMBL" id="MBK9984353.1"/>
    </source>
</evidence>
<dbReference type="InterPro" id="IPR002358">
    <property type="entry name" value="Ribosomal_uL6_CS"/>
</dbReference>
<keyword evidence="1 5" id="KW-0699">rRNA-binding</keyword>
<protein>
    <recommendedName>
        <fullName evidence="5">Large ribosomal subunit protein uL6</fullName>
    </recommendedName>
</protein>
<evidence type="ECO:0000256" key="6">
    <source>
        <dbReference type="RuleBase" id="RU003869"/>
    </source>
</evidence>
<dbReference type="PRINTS" id="PR00059">
    <property type="entry name" value="RIBOSOMALL6"/>
</dbReference>
<feature type="domain" description="Large ribosomal subunit protein uL6 alpha-beta" evidence="8">
    <location>
        <begin position="12"/>
        <end position="83"/>
    </location>
</feature>